<evidence type="ECO:0000313" key="8">
    <source>
        <dbReference type="EMBL" id="COX06314.1"/>
    </source>
</evidence>
<dbReference type="EMBL" id="CFOE01000960">
    <property type="protein sequence ID" value="CFE46985.1"/>
    <property type="molecule type" value="Genomic_DNA"/>
</dbReference>
<dbReference type="Proteomes" id="UP000048289">
    <property type="component" value="Unassembled WGS sequence"/>
</dbReference>
<evidence type="ECO:0000313" key="6">
    <source>
        <dbReference type="EMBL" id="COV61895.1"/>
    </source>
</evidence>
<evidence type="ECO:0000313" key="18">
    <source>
        <dbReference type="Proteomes" id="UP000050164"/>
    </source>
</evidence>
<evidence type="ECO:0000313" key="7">
    <source>
        <dbReference type="EMBL" id="COW26904.1"/>
    </source>
</evidence>
<evidence type="ECO:0000313" key="17">
    <source>
        <dbReference type="Proteomes" id="UP000048600"/>
    </source>
</evidence>
<dbReference type="Proteomes" id="UP000046947">
    <property type="component" value="Unassembled WGS sequence"/>
</dbReference>
<sequence>MSRPVSTMVVQTRMSCSRFQNRCTVVSNRSSGICPCATTTRASGTSSRTRAAAASIELTRLCT</sequence>
<dbReference type="Proteomes" id="UP000048600">
    <property type="component" value="Unassembled WGS sequence"/>
</dbReference>
<evidence type="ECO:0000313" key="16">
    <source>
        <dbReference type="Proteomes" id="UP000048289"/>
    </source>
</evidence>
<evidence type="ECO:0000313" key="1">
    <source>
        <dbReference type="EMBL" id="CFE46985.1"/>
    </source>
</evidence>
<dbReference type="EMBL" id="CFOH01000979">
    <property type="protein sequence ID" value="CFE75814.1"/>
    <property type="molecule type" value="Genomic_DNA"/>
</dbReference>
<dbReference type="Proteomes" id="UP000038802">
    <property type="component" value="Unassembled WGS sequence"/>
</dbReference>
<evidence type="ECO:0000313" key="5">
    <source>
        <dbReference type="EMBL" id="CNV22593.1"/>
    </source>
</evidence>
<evidence type="ECO:0000313" key="11">
    <source>
        <dbReference type="Proteomes" id="UP000039217"/>
    </source>
</evidence>
<dbReference type="Proteomes" id="UP000045842">
    <property type="component" value="Unassembled WGS sequence"/>
</dbReference>
<evidence type="ECO:0000313" key="2">
    <source>
        <dbReference type="EMBL" id="CFE75814.1"/>
    </source>
</evidence>
<evidence type="ECO:0000313" key="15">
    <source>
        <dbReference type="Proteomes" id="UP000046947"/>
    </source>
</evidence>
<evidence type="ECO:0000313" key="10">
    <source>
        <dbReference type="Proteomes" id="UP000038802"/>
    </source>
</evidence>
<dbReference type="EMBL" id="CNFT01000819">
    <property type="protein sequence ID" value="CKS39709.1"/>
    <property type="molecule type" value="Genomic_DNA"/>
</dbReference>
<dbReference type="EMBL" id="CSAJ01000967">
    <property type="protein sequence ID" value="COX42366.1"/>
    <property type="molecule type" value="Genomic_DNA"/>
</dbReference>
<reference evidence="10 11" key="1">
    <citation type="submission" date="2015-03" db="EMBL/GenBank/DDBJ databases">
        <authorList>
            <consortium name="Pathogen Informatics"/>
        </authorList>
    </citation>
    <scope>NUCLEOTIDE SEQUENCE [LARGE SCALE GENOMIC DNA]</scope>
    <source>
        <strain evidence="4 18">Bir 185</strain>
        <strain evidence="3 14">C09601061</strain>
        <strain evidence="5 11">D00501624</strain>
        <strain evidence="6 13">G09801536</strain>
        <strain evidence="1 16">G09901357</strain>
        <strain evidence="2 15">H09601792</strain>
        <strain evidence="10">K00500041</strain>
        <strain evidence="9 12">M09401471</strain>
        <strain evidence="7 17">P00601463</strain>
    </source>
</reference>
<reference evidence="8" key="2">
    <citation type="submission" date="2015-03" db="EMBL/GenBank/DDBJ databases">
        <authorList>
            <person name="Murphy D."/>
        </authorList>
    </citation>
    <scope>NUCLEOTIDE SEQUENCE [LARGE SCALE GENOMIC DNA]</scope>
    <source>
        <strain evidence="8">K00500041</strain>
    </source>
</reference>
<proteinExistence type="predicted"/>
<dbReference type="Proteomes" id="UP000046680">
    <property type="component" value="Unassembled WGS sequence"/>
</dbReference>
<evidence type="ECO:0000313" key="12">
    <source>
        <dbReference type="Proteomes" id="UP000044938"/>
    </source>
</evidence>
<dbReference type="EMBL" id="CQQC01000569">
    <property type="protein sequence ID" value="CNV22593.1"/>
    <property type="molecule type" value="Genomic_DNA"/>
</dbReference>
<dbReference type="EMBL" id="CGCX01001352">
    <property type="protein sequence ID" value="CFR93239.1"/>
    <property type="molecule type" value="Genomic_DNA"/>
</dbReference>
<dbReference type="Proteomes" id="UP000044938">
    <property type="component" value="Unassembled WGS sequence"/>
</dbReference>
<protein>
    <submittedName>
        <fullName evidence="8">Uncharacterized protein</fullName>
    </submittedName>
</protein>
<evidence type="ECO:0000313" key="14">
    <source>
        <dbReference type="Proteomes" id="UP000046680"/>
    </source>
</evidence>
<evidence type="ECO:0000313" key="4">
    <source>
        <dbReference type="EMBL" id="CKS39709.1"/>
    </source>
</evidence>
<dbReference type="EMBL" id="CHKL01000205">
    <property type="protein sequence ID" value="COW26904.1"/>
    <property type="molecule type" value="Genomic_DNA"/>
</dbReference>
<dbReference type="Proteomes" id="UP000039217">
    <property type="component" value="Unassembled WGS sequence"/>
</dbReference>
<dbReference type="AlphaFoldDB" id="A0A0T7LZT0"/>
<dbReference type="EMBL" id="CSAD01000280">
    <property type="protein sequence ID" value="COV61895.1"/>
    <property type="molecule type" value="Genomic_DNA"/>
</dbReference>
<evidence type="ECO:0000313" key="3">
    <source>
        <dbReference type="EMBL" id="CFR93239.1"/>
    </source>
</evidence>
<gene>
    <name evidence="3" type="ORF">ERS007657_03058</name>
    <name evidence="5" type="ORF">ERS007661_01856</name>
    <name evidence="6" type="ORF">ERS007679_02174</name>
    <name evidence="1" type="ORF">ERS007681_04248</name>
    <name evidence="2" type="ORF">ERS007688_03925</name>
    <name evidence="8" type="ORF">ERS007703_04703</name>
    <name evidence="9" type="ORF">ERS007720_04481</name>
    <name evidence="7" type="ORF">ERS007741_02019</name>
    <name evidence="4" type="ORF">ERS027659_03043</name>
</gene>
<evidence type="ECO:0000313" key="13">
    <source>
        <dbReference type="Proteomes" id="UP000045842"/>
    </source>
</evidence>
<name>A0A0T7LZT0_MYCTX</name>
<dbReference type="EMBL" id="CSAE01000901">
    <property type="protein sequence ID" value="COX06314.1"/>
    <property type="molecule type" value="Genomic_DNA"/>
</dbReference>
<evidence type="ECO:0000313" key="9">
    <source>
        <dbReference type="EMBL" id="COX42366.1"/>
    </source>
</evidence>
<organism evidence="8 10">
    <name type="scientific">Mycobacterium tuberculosis</name>
    <dbReference type="NCBI Taxonomy" id="1773"/>
    <lineage>
        <taxon>Bacteria</taxon>
        <taxon>Bacillati</taxon>
        <taxon>Actinomycetota</taxon>
        <taxon>Actinomycetes</taxon>
        <taxon>Mycobacteriales</taxon>
        <taxon>Mycobacteriaceae</taxon>
        <taxon>Mycobacterium</taxon>
        <taxon>Mycobacterium tuberculosis complex</taxon>
    </lineage>
</organism>
<accession>A0A0T7LZT0</accession>
<dbReference type="Proteomes" id="UP000050164">
    <property type="component" value="Unassembled WGS sequence"/>
</dbReference>